<dbReference type="AlphaFoldDB" id="A0A117PPM0"/>
<name>A0A117PPM0_9ACTN</name>
<dbReference type="InterPro" id="IPR050985">
    <property type="entry name" value="Alpha-glycosidase_related"/>
</dbReference>
<dbReference type="PANTHER" id="PTHR43053:SF3">
    <property type="entry name" value="ALPHA-GALACTOSIDASE C-RELATED"/>
    <property type="match status" value="1"/>
</dbReference>
<dbReference type="InterPro" id="IPR017853">
    <property type="entry name" value="GH"/>
</dbReference>
<gene>
    <name evidence="3" type="ORF">AQI94_29995</name>
</gene>
<dbReference type="SUPFAM" id="SSF51445">
    <property type="entry name" value="(Trans)glycosidases"/>
    <property type="match status" value="1"/>
</dbReference>
<dbReference type="RefSeq" id="WP_031036879.1">
    <property type="nucleotide sequence ID" value="NZ_JBIBIH010000004.1"/>
</dbReference>
<comment type="caution">
    <text evidence="3">The sequence shown here is derived from an EMBL/GenBank/DDBJ whole genome shotgun (WGS) entry which is preliminary data.</text>
</comment>
<dbReference type="Pfam" id="PF02065">
    <property type="entry name" value="Melibiase"/>
    <property type="match status" value="1"/>
</dbReference>
<dbReference type="OrthoDB" id="9758822at2"/>
<dbReference type="InterPro" id="IPR002252">
    <property type="entry name" value="Glyco_hydro_36"/>
</dbReference>
<evidence type="ECO:0000313" key="4">
    <source>
        <dbReference type="Proteomes" id="UP000053039"/>
    </source>
</evidence>
<dbReference type="CDD" id="cd14791">
    <property type="entry name" value="GH36"/>
    <property type="match status" value="1"/>
</dbReference>
<dbReference type="GO" id="GO:0004557">
    <property type="term" value="F:alpha-galactosidase activity"/>
    <property type="evidence" value="ECO:0007669"/>
    <property type="project" value="UniProtKB-EC"/>
</dbReference>
<dbReference type="Gene3D" id="2.70.98.60">
    <property type="entry name" value="alpha-galactosidase from lactobacil brevis"/>
    <property type="match status" value="1"/>
</dbReference>
<sequence>MTSAPQTLRWGHQALEVEIGVDEDGTPRLTRIGLPGGVRPERRNWPPLPLVEVTAAGHGRVWSGGRLIDTSLGGRLRHRAHRVSRDGDWHELRVELHDPETGLVAEVTYRSPDGVPVLRAEVDLRNEGETTLHLESVSSLVVGCLADGPQAVDDADLLWAENDWIAECRWQRRPMRVTSPVLADRVVHDNGKGMFARTGRGVWSSCGQLPMGGLTDRRLGRTWVWQIEHNGGGWHWECGERDRLAYLALSGPTDTHHGWRHALEAGARFTTVPVALAFSEDGGPDEAFAALNRYRRAARRPHTDHERLPVIFNDYMNCLMGDPTTDKLLPLVDAAADAGAEYFVIDAGWYDGENGGWWDSVGAWEPAASRFPGERGIHEVLDRIRARGMVPGLWLEPEVIGVRSPMAKSLPDEAFFRRDGVRVTETGRHHLDLRHPAARAHLDRVVDRLVGEWGVGYLKLDHNIDPGSGTSAHPGETPGAGLLGHNRAHLDWLDGVLDRYPHLVMENCSSGGMRWDHALLSRLQLQSTSDQQNLQLYAPIAASAPTAVTPEQGAVWAYPQPADSLDEVAFTLANALLGRIHLSGPLPDLHPEARALVHEAVATYKSIRADLVHAVPSWPLGLPAWDDPWIVLALHTPDTTYLTVWRRPGTQPTAALPLPRLRGRAHRVEVLHPAVSRADVTWNPDTADLTLTLPTAPSAVLLRIDHTATTV</sequence>
<dbReference type="InterPro" id="IPR013785">
    <property type="entry name" value="Aldolase_TIM"/>
</dbReference>
<reference evidence="3 4" key="1">
    <citation type="submission" date="2015-10" db="EMBL/GenBank/DDBJ databases">
        <title>Draft genome sequence of Streptomyces pseudovenezuelae DSM 40212, type strain for the species Streptomyces pseudovenezuelae.</title>
        <authorList>
            <person name="Ruckert C."/>
            <person name="Winkler A."/>
            <person name="Kalinowski J."/>
            <person name="Kampfer P."/>
            <person name="Glaeser S."/>
        </authorList>
    </citation>
    <scope>NUCLEOTIDE SEQUENCE [LARGE SCALE GENOMIC DNA]</scope>
    <source>
        <strain evidence="3 4">DSM 40212</strain>
    </source>
</reference>
<dbReference type="Gene3D" id="3.20.20.70">
    <property type="entry name" value="Aldolase class I"/>
    <property type="match status" value="1"/>
</dbReference>
<dbReference type="PRINTS" id="PR00743">
    <property type="entry name" value="GLHYDRLASE36"/>
</dbReference>
<protein>
    <submittedName>
        <fullName evidence="3">Alpha-galactosidase</fullName>
    </submittedName>
</protein>
<evidence type="ECO:0000256" key="2">
    <source>
        <dbReference type="ARBA" id="ARBA00023295"/>
    </source>
</evidence>
<accession>A0A117PPM0</accession>
<dbReference type="PANTHER" id="PTHR43053">
    <property type="entry name" value="GLYCOSIDASE FAMILY 31"/>
    <property type="match status" value="1"/>
</dbReference>
<dbReference type="InterPro" id="IPR038417">
    <property type="entry name" value="Alpga-gal_N_sf"/>
</dbReference>
<proteinExistence type="predicted"/>
<dbReference type="Proteomes" id="UP000053039">
    <property type="component" value="Unassembled WGS sequence"/>
</dbReference>
<evidence type="ECO:0000313" key="3">
    <source>
        <dbReference type="EMBL" id="KUM84787.1"/>
    </source>
</evidence>
<dbReference type="GO" id="GO:0016052">
    <property type="term" value="P:carbohydrate catabolic process"/>
    <property type="evidence" value="ECO:0007669"/>
    <property type="project" value="InterPro"/>
</dbReference>
<evidence type="ECO:0000256" key="1">
    <source>
        <dbReference type="ARBA" id="ARBA00022801"/>
    </source>
</evidence>
<dbReference type="EMBL" id="LMWM01000030">
    <property type="protein sequence ID" value="KUM84787.1"/>
    <property type="molecule type" value="Genomic_DNA"/>
</dbReference>
<keyword evidence="2" id="KW-0326">Glycosidase</keyword>
<organism evidence="3 4">
    <name type="scientific">Streptomyces pseudovenezuelae</name>
    <dbReference type="NCBI Taxonomy" id="67350"/>
    <lineage>
        <taxon>Bacteria</taxon>
        <taxon>Bacillati</taxon>
        <taxon>Actinomycetota</taxon>
        <taxon>Actinomycetes</taxon>
        <taxon>Kitasatosporales</taxon>
        <taxon>Streptomycetaceae</taxon>
        <taxon>Streptomyces</taxon>
        <taxon>Streptomyces aurantiacus group</taxon>
    </lineage>
</organism>
<keyword evidence="1" id="KW-0378">Hydrolase</keyword>